<organism evidence="5 6">
    <name type="scientific">Turnix velox</name>
    <name type="common">Little buttonquail</name>
    <dbReference type="NCBI Taxonomy" id="2529409"/>
    <lineage>
        <taxon>Eukaryota</taxon>
        <taxon>Metazoa</taxon>
        <taxon>Chordata</taxon>
        <taxon>Craniata</taxon>
        <taxon>Vertebrata</taxon>
        <taxon>Euteleostomi</taxon>
        <taxon>Archelosauria</taxon>
        <taxon>Archosauria</taxon>
        <taxon>Dinosauria</taxon>
        <taxon>Saurischia</taxon>
        <taxon>Theropoda</taxon>
        <taxon>Coelurosauria</taxon>
        <taxon>Aves</taxon>
        <taxon>Neognathae</taxon>
        <taxon>Neoaves</taxon>
        <taxon>Charadriiformes</taxon>
        <taxon>Turnicidae</taxon>
        <taxon>Turnix</taxon>
    </lineage>
</organism>
<dbReference type="PANTHER" id="PTHR23316">
    <property type="entry name" value="IMPORTIN ALPHA"/>
    <property type="match status" value="1"/>
</dbReference>
<evidence type="ECO:0000256" key="4">
    <source>
        <dbReference type="PROSITE-ProRule" id="PRU00259"/>
    </source>
</evidence>
<feature type="repeat" description="ARM" evidence="4">
    <location>
        <begin position="27"/>
        <end position="65"/>
    </location>
</feature>
<dbReference type="InterPro" id="IPR000225">
    <property type="entry name" value="Armadillo"/>
</dbReference>
<dbReference type="Proteomes" id="UP000582182">
    <property type="component" value="Unassembled WGS sequence"/>
</dbReference>
<dbReference type="SUPFAM" id="SSF48371">
    <property type="entry name" value="ARM repeat"/>
    <property type="match status" value="1"/>
</dbReference>
<feature type="non-terminal residue" evidence="5">
    <location>
        <position position="265"/>
    </location>
</feature>
<keyword evidence="6" id="KW-1185">Reference proteome</keyword>
<evidence type="ECO:0000313" key="5">
    <source>
        <dbReference type="EMBL" id="NXU55467.1"/>
    </source>
</evidence>
<proteinExistence type="inferred from homology"/>
<dbReference type="Gene3D" id="1.25.10.10">
    <property type="entry name" value="Leucine-rich Repeat Variant"/>
    <property type="match status" value="1"/>
</dbReference>
<reference evidence="5 6" key="1">
    <citation type="submission" date="2019-09" db="EMBL/GenBank/DDBJ databases">
        <title>Bird 10,000 Genomes (B10K) Project - Family phase.</title>
        <authorList>
            <person name="Zhang G."/>
        </authorList>
    </citation>
    <scope>NUCLEOTIDE SEQUENCE [LARGE SCALE GENOMIC DNA]</scope>
    <source>
        <strain evidence="5">B10K-DU-029-46</strain>
    </source>
</reference>
<gene>
    <name evidence="5" type="primary">Kpna4</name>
    <name evidence="5" type="ORF">TURVEL_R00881</name>
</gene>
<evidence type="ECO:0000256" key="3">
    <source>
        <dbReference type="ARBA" id="ARBA00022927"/>
    </source>
</evidence>
<keyword evidence="3" id="KW-0653">Protein transport</keyword>
<name>A0A7L3LMK5_9CHAR</name>
<keyword evidence="2" id="KW-0813">Transport</keyword>
<feature type="non-terminal residue" evidence="5">
    <location>
        <position position="1"/>
    </location>
</feature>
<comment type="caution">
    <text evidence="5">The sequence shown here is derived from an EMBL/GenBank/DDBJ whole genome shotgun (WGS) entry which is preliminary data.</text>
</comment>
<dbReference type="InterPro" id="IPR016024">
    <property type="entry name" value="ARM-type_fold"/>
</dbReference>
<protein>
    <submittedName>
        <fullName evidence="5">IMA3 protein</fullName>
    </submittedName>
</protein>
<dbReference type="AlphaFoldDB" id="A0A7L3LMK5"/>
<evidence type="ECO:0000256" key="2">
    <source>
        <dbReference type="ARBA" id="ARBA00022448"/>
    </source>
</evidence>
<dbReference type="InterPro" id="IPR011989">
    <property type="entry name" value="ARM-like"/>
</dbReference>
<comment type="similarity">
    <text evidence="1">Belongs to the importin alpha family.</text>
</comment>
<evidence type="ECO:0000313" key="6">
    <source>
        <dbReference type="Proteomes" id="UP000582182"/>
    </source>
</evidence>
<dbReference type="SMART" id="SM00185">
    <property type="entry name" value="ARM"/>
    <property type="match status" value="4"/>
</dbReference>
<dbReference type="GO" id="GO:0015031">
    <property type="term" value="P:protein transport"/>
    <property type="evidence" value="ECO:0007669"/>
    <property type="project" value="UniProtKB-KW"/>
</dbReference>
<dbReference type="EMBL" id="VZTY01023781">
    <property type="protein sequence ID" value="NXU55467.1"/>
    <property type="molecule type" value="Genomic_DNA"/>
</dbReference>
<dbReference type="Pfam" id="PF00514">
    <property type="entry name" value="Arm"/>
    <property type="match status" value="4"/>
</dbReference>
<sequence length="265" mass="28996">ILVDTVWALSYLTDAGNEQIQMVIDSGIVPHLVPLLSHQEVKVQTAALRAVGNIVTGTDEQTQVVLNCEALSHFPALLTHPKEKINKEAVWFLSNITAGNQQQVQAVIDANLVPMIIHLLDKGDFGTQKEAAWAISNLTISGRKDQVAYLIRQNVIPPFCNLLTVKDAQVVQVVLDGLSNILKMAEDEAETIANLIEECGGMLLAVSLLGFYFEVWFFLSFIPTHVVCGFFFQIDEDPSLVPEAIQGGTFGFNSSANVPAEGFQF</sequence>
<evidence type="ECO:0000256" key="1">
    <source>
        <dbReference type="ARBA" id="ARBA00010394"/>
    </source>
</evidence>
<dbReference type="PROSITE" id="PS50176">
    <property type="entry name" value="ARM_REPEAT"/>
    <property type="match status" value="1"/>
</dbReference>
<dbReference type="OrthoDB" id="29145at2759"/>
<accession>A0A7L3LMK5</accession>